<dbReference type="Pfam" id="PF00590">
    <property type="entry name" value="TP_methylase"/>
    <property type="match status" value="1"/>
</dbReference>
<dbReference type="PATRIC" id="fig|520762.4.peg.80"/>
<sequence length="235" mass="26138">MSGKFYGLGVGPGDPELLTLKAVRILNAVDVIIAPETVKDNGSVAYDIVKGHIREEKKVLFQVFPMTYDSRELDESWNRNMKEILEILQAGKDAAFITLGDPMVYSTYVYVMRLLKDHGIAVETVPGITSFCAAASRLGVPLAEGNETIAVIPAAYQCDHLDEILTLADNVVLMKPSKGFQKTIEKLEDNGFLENTVWIAKCGHKDERISYDVKELAGEKIDYLSMLIAKKRRLK</sequence>
<reference evidence="9 10" key="1">
    <citation type="submission" date="2015-12" db="EMBL/GenBank/DDBJ databases">
        <title>Draft genome sequence of the thermoanaerobe Thermotalea metallivorans, an isolate from the runoff channel of the Great Artesian Basin, Australia.</title>
        <authorList>
            <person name="Patel B.K."/>
        </authorList>
    </citation>
    <scope>NUCLEOTIDE SEQUENCE [LARGE SCALE GENOMIC DNA]</scope>
    <source>
        <strain evidence="9 10">B2-1</strain>
    </source>
</reference>
<evidence type="ECO:0000256" key="3">
    <source>
        <dbReference type="ARBA" id="ARBA00022573"/>
    </source>
</evidence>
<dbReference type="EMBL" id="LOEE01000003">
    <property type="protein sequence ID" value="KXG78910.1"/>
    <property type="molecule type" value="Genomic_DNA"/>
</dbReference>
<comment type="similarity">
    <text evidence="2 7">Belongs to the precorrin methyltransferase family.</text>
</comment>
<accession>A0A140LED5</accession>
<dbReference type="GO" id="GO:0030788">
    <property type="term" value="F:precorrin-2 C20-methyltransferase activity"/>
    <property type="evidence" value="ECO:0007669"/>
    <property type="project" value="InterPro"/>
</dbReference>
<proteinExistence type="inferred from homology"/>
<dbReference type="InterPro" id="IPR000878">
    <property type="entry name" value="4pyrrol_Mease"/>
</dbReference>
<evidence type="ECO:0000256" key="4">
    <source>
        <dbReference type="ARBA" id="ARBA00022603"/>
    </source>
</evidence>
<evidence type="ECO:0000259" key="8">
    <source>
        <dbReference type="Pfam" id="PF00590"/>
    </source>
</evidence>
<dbReference type="InterPro" id="IPR012382">
    <property type="entry name" value="CobI/CbiL"/>
</dbReference>
<organism evidence="9 10">
    <name type="scientific">Thermotalea metallivorans</name>
    <dbReference type="NCBI Taxonomy" id="520762"/>
    <lineage>
        <taxon>Bacteria</taxon>
        <taxon>Bacillati</taxon>
        <taxon>Bacillota</taxon>
        <taxon>Clostridia</taxon>
        <taxon>Peptostreptococcales</taxon>
        <taxon>Thermotaleaceae</taxon>
        <taxon>Thermotalea</taxon>
    </lineage>
</organism>
<dbReference type="RefSeq" id="WP_068553939.1">
    <property type="nucleotide sequence ID" value="NZ_LOEE01000003.1"/>
</dbReference>
<evidence type="ECO:0000313" key="10">
    <source>
        <dbReference type="Proteomes" id="UP000070456"/>
    </source>
</evidence>
<dbReference type="InterPro" id="IPR014777">
    <property type="entry name" value="4pyrrole_Mease_sub1"/>
</dbReference>
<dbReference type="Gene3D" id="3.40.1010.10">
    <property type="entry name" value="Cobalt-precorrin-4 Transmethylase, Domain 1"/>
    <property type="match status" value="1"/>
</dbReference>
<dbReference type="GO" id="GO:0032259">
    <property type="term" value="P:methylation"/>
    <property type="evidence" value="ECO:0007669"/>
    <property type="project" value="UniProtKB-KW"/>
</dbReference>
<keyword evidence="5 9" id="KW-0808">Transferase</keyword>
<evidence type="ECO:0000256" key="1">
    <source>
        <dbReference type="ARBA" id="ARBA00004953"/>
    </source>
</evidence>
<dbReference type="AlphaFoldDB" id="A0A140LED5"/>
<keyword evidence="3" id="KW-0169">Cobalamin biosynthesis</keyword>
<evidence type="ECO:0000256" key="6">
    <source>
        <dbReference type="ARBA" id="ARBA00022691"/>
    </source>
</evidence>
<gene>
    <name evidence="9" type="primary">cbiL</name>
    <name evidence="9" type="ORF">AN619_00690</name>
</gene>
<dbReference type="UniPathway" id="UPA00148"/>
<dbReference type="OrthoDB" id="9804789at2"/>
<dbReference type="SUPFAM" id="SSF53790">
    <property type="entry name" value="Tetrapyrrole methylase"/>
    <property type="match status" value="1"/>
</dbReference>
<feature type="domain" description="Tetrapyrrole methylase" evidence="8">
    <location>
        <begin position="4"/>
        <end position="209"/>
    </location>
</feature>
<dbReference type="Proteomes" id="UP000070456">
    <property type="component" value="Unassembled WGS sequence"/>
</dbReference>
<keyword evidence="6" id="KW-0949">S-adenosyl-L-methionine</keyword>
<comment type="caution">
    <text evidence="9">The sequence shown here is derived from an EMBL/GenBank/DDBJ whole genome shotgun (WGS) entry which is preliminary data.</text>
</comment>
<keyword evidence="4 9" id="KW-0489">Methyltransferase</keyword>
<dbReference type="InterPro" id="IPR006364">
    <property type="entry name" value="CobI/CbiL/CobIJ_dom"/>
</dbReference>
<evidence type="ECO:0000313" key="9">
    <source>
        <dbReference type="EMBL" id="KXG78910.1"/>
    </source>
</evidence>
<dbReference type="GO" id="GO:0043781">
    <property type="term" value="F:cobalt-factor II C20-methyltransferase activity"/>
    <property type="evidence" value="ECO:0007669"/>
    <property type="project" value="UniProtKB-EC"/>
</dbReference>
<evidence type="ECO:0000256" key="5">
    <source>
        <dbReference type="ARBA" id="ARBA00022679"/>
    </source>
</evidence>
<dbReference type="PANTHER" id="PTHR43467:SF2">
    <property type="entry name" value="COBALT-PRECORRIN-2 C(20)-METHYLTRANSFERASE"/>
    <property type="match status" value="1"/>
</dbReference>
<dbReference type="InterPro" id="IPR014776">
    <property type="entry name" value="4pyrrole_Mease_sub2"/>
</dbReference>
<protein>
    <submittedName>
        <fullName evidence="9">Cobalt-precorrin-2 C(20)-methyltransferase</fullName>
        <ecNumber evidence="9">2.1.1.151</ecNumber>
    </submittedName>
</protein>
<evidence type="ECO:0000256" key="2">
    <source>
        <dbReference type="ARBA" id="ARBA00005879"/>
    </source>
</evidence>
<dbReference type="STRING" id="520762.AN619_00690"/>
<dbReference type="GO" id="GO:0009236">
    <property type="term" value="P:cobalamin biosynthetic process"/>
    <property type="evidence" value="ECO:0007669"/>
    <property type="project" value="UniProtKB-UniRule"/>
</dbReference>
<dbReference type="CDD" id="cd11645">
    <property type="entry name" value="Precorrin_2_C20_MT"/>
    <property type="match status" value="1"/>
</dbReference>
<comment type="pathway">
    <text evidence="1">Cofactor biosynthesis; adenosylcobalamin biosynthesis.</text>
</comment>
<dbReference type="PANTHER" id="PTHR43467">
    <property type="entry name" value="COBALT-PRECORRIN-2 C(20)-METHYLTRANSFERASE"/>
    <property type="match status" value="1"/>
</dbReference>
<dbReference type="InterPro" id="IPR035996">
    <property type="entry name" value="4pyrrol_Methylase_sf"/>
</dbReference>
<keyword evidence="10" id="KW-1185">Reference proteome</keyword>
<dbReference type="NCBIfam" id="TIGR01467">
    <property type="entry name" value="cobI_cbiL"/>
    <property type="match status" value="1"/>
</dbReference>
<dbReference type="EC" id="2.1.1.151" evidence="9"/>
<dbReference type="Gene3D" id="3.30.950.10">
    <property type="entry name" value="Methyltransferase, Cobalt-precorrin-4 Transmethylase, Domain 2"/>
    <property type="match status" value="1"/>
</dbReference>
<evidence type="ECO:0000256" key="7">
    <source>
        <dbReference type="PIRNR" id="PIRNR036427"/>
    </source>
</evidence>
<dbReference type="PIRSF" id="PIRSF036427">
    <property type="entry name" value="Precrrn-2_mtase"/>
    <property type="match status" value="1"/>
</dbReference>
<name>A0A140LED5_9FIRM</name>